<evidence type="ECO:0000313" key="2">
    <source>
        <dbReference type="EMBL" id="CAF4314909.1"/>
    </source>
</evidence>
<dbReference type="Pfam" id="PF13424">
    <property type="entry name" value="TPR_12"/>
    <property type="match status" value="1"/>
</dbReference>
<evidence type="ECO:0000313" key="3">
    <source>
        <dbReference type="Proteomes" id="UP000663874"/>
    </source>
</evidence>
<evidence type="ECO:0000313" key="1">
    <source>
        <dbReference type="EMBL" id="CAF4221947.1"/>
    </source>
</evidence>
<dbReference type="AlphaFoldDB" id="A0A820J0X6"/>
<dbReference type="EMBL" id="CAJOBE010037664">
    <property type="protein sequence ID" value="CAF4314909.1"/>
    <property type="molecule type" value="Genomic_DNA"/>
</dbReference>
<organism evidence="2 3">
    <name type="scientific">Rotaria sordida</name>
    <dbReference type="NCBI Taxonomy" id="392033"/>
    <lineage>
        <taxon>Eukaryota</taxon>
        <taxon>Metazoa</taxon>
        <taxon>Spiralia</taxon>
        <taxon>Gnathifera</taxon>
        <taxon>Rotifera</taxon>
        <taxon>Eurotatoria</taxon>
        <taxon>Bdelloidea</taxon>
        <taxon>Philodinida</taxon>
        <taxon>Philodinidae</taxon>
        <taxon>Rotaria</taxon>
    </lineage>
</organism>
<dbReference type="EMBL" id="CAJOBD010017415">
    <property type="protein sequence ID" value="CAF4221947.1"/>
    <property type="molecule type" value="Genomic_DNA"/>
</dbReference>
<name>A0A820J0X6_9BILA</name>
<sequence length="39" mass="4297">MGNYSEALSSHEKALAIRQKSCPPNHPHLAMCYNDIGLV</sequence>
<feature type="non-terminal residue" evidence="2">
    <location>
        <position position="39"/>
    </location>
</feature>
<reference evidence="2" key="1">
    <citation type="submission" date="2021-02" db="EMBL/GenBank/DDBJ databases">
        <authorList>
            <person name="Nowell W R."/>
        </authorList>
    </citation>
    <scope>NUCLEOTIDE SEQUENCE</scope>
</reference>
<proteinExistence type="predicted"/>
<protein>
    <submittedName>
        <fullName evidence="2">Uncharacterized protein</fullName>
    </submittedName>
</protein>
<dbReference type="InterPro" id="IPR011990">
    <property type="entry name" value="TPR-like_helical_dom_sf"/>
</dbReference>
<dbReference type="Gene3D" id="1.25.40.10">
    <property type="entry name" value="Tetratricopeptide repeat domain"/>
    <property type="match status" value="1"/>
</dbReference>
<gene>
    <name evidence="2" type="ORF">FNK824_LOCUS41127</name>
    <name evidence="1" type="ORF">JBS370_LOCUS37483</name>
</gene>
<accession>A0A820J0X6</accession>
<dbReference type="Proteomes" id="UP000663836">
    <property type="component" value="Unassembled WGS sequence"/>
</dbReference>
<dbReference type="Proteomes" id="UP000663874">
    <property type="component" value="Unassembled WGS sequence"/>
</dbReference>
<dbReference type="SUPFAM" id="SSF48452">
    <property type="entry name" value="TPR-like"/>
    <property type="match status" value="1"/>
</dbReference>
<comment type="caution">
    <text evidence="2">The sequence shown here is derived from an EMBL/GenBank/DDBJ whole genome shotgun (WGS) entry which is preliminary data.</text>
</comment>